<proteinExistence type="inferred from homology"/>
<evidence type="ECO:0000256" key="11">
    <source>
        <dbReference type="ARBA" id="ARBA00022985"/>
    </source>
</evidence>
<organism evidence="16 17">
    <name type="scientific">Lysobacter enzymogenes</name>
    <dbReference type="NCBI Taxonomy" id="69"/>
    <lineage>
        <taxon>Bacteria</taxon>
        <taxon>Pseudomonadati</taxon>
        <taxon>Pseudomonadota</taxon>
        <taxon>Gammaproteobacteria</taxon>
        <taxon>Lysobacterales</taxon>
        <taxon>Lysobacteraceae</taxon>
        <taxon>Lysobacter</taxon>
    </lineage>
</organism>
<evidence type="ECO:0000256" key="15">
    <source>
        <dbReference type="HAMAP-Rule" id="MF_00521"/>
    </source>
</evidence>
<evidence type="ECO:0000256" key="8">
    <source>
        <dbReference type="ARBA" id="ARBA00022741"/>
    </source>
</evidence>
<evidence type="ECO:0000256" key="3">
    <source>
        <dbReference type="ARBA" id="ARBA00010327"/>
    </source>
</evidence>
<name>A0A0S2DFC9_LYSEN</name>
<evidence type="ECO:0000256" key="13">
    <source>
        <dbReference type="ARBA" id="ARBA00029511"/>
    </source>
</evidence>
<feature type="active site" evidence="15">
    <location>
        <position position="175"/>
    </location>
</feature>
<dbReference type="Pfam" id="PF06293">
    <property type="entry name" value="Kdo"/>
    <property type="match status" value="1"/>
</dbReference>
<reference evidence="16 17" key="1">
    <citation type="submission" date="2015-11" db="EMBL/GenBank/DDBJ databases">
        <title>Genome sequences of Lysobacter enzymogenes strain C3 and Lysobacter antibioticus ATCC 29479.</title>
        <authorList>
            <person name="Kobayashi D.Y."/>
        </authorList>
    </citation>
    <scope>NUCLEOTIDE SEQUENCE [LARGE SCALE GENOMIC DNA]</scope>
    <source>
        <strain evidence="16 17">C3</strain>
    </source>
</reference>
<dbReference type="InterPro" id="IPR011009">
    <property type="entry name" value="Kinase-like_dom_sf"/>
</dbReference>
<evidence type="ECO:0000256" key="12">
    <source>
        <dbReference type="ARBA" id="ARBA00023136"/>
    </source>
</evidence>
<gene>
    <name evidence="15" type="primary">kdkA</name>
    <name evidence="16" type="ORF">GLE_1666</name>
</gene>
<keyword evidence="12 15" id="KW-0472">Membrane</keyword>
<dbReference type="InterPro" id="IPR022826">
    <property type="entry name" value="KDO_kinase"/>
</dbReference>
<keyword evidence="9 15" id="KW-0418">Kinase</keyword>
<dbReference type="UniPathway" id="UPA00958"/>
<keyword evidence="6 15" id="KW-0997">Cell inner membrane</keyword>
<dbReference type="KEGG" id="lez:GLE_1666"/>
<comment type="pathway">
    <text evidence="2 15">Bacterial outer membrane biogenesis; LPS core biosynthesis.</text>
</comment>
<dbReference type="SUPFAM" id="SSF56112">
    <property type="entry name" value="Protein kinase-like (PK-like)"/>
    <property type="match status" value="1"/>
</dbReference>
<dbReference type="GO" id="GO:0016301">
    <property type="term" value="F:kinase activity"/>
    <property type="evidence" value="ECO:0007669"/>
    <property type="project" value="UniProtKB-KW"/>
</dbReference>
<dbReference type="STRING" id="69.GLE_1666"/>
<dbReference type="HAMAP" id="MF_00521">
    <property type="entry name" value="KDO_kinase"/>
    <property type="match status" value="1"/>
</dbReference>
<evidence type="ECO:0000256" key="7">
    <source>
        <dbReference type="ARBA" id="ARBA00022679"/>
    </source>
</evidence>
<dbReference type="GO" id="GO:0005524">
    <property type="term" value="F:ATP binding"/>
    <property type="evidence" value="ECO:0007669"/>
    <property type="project" value="UniProtKB-UniRule"/>
</dbReference>
<dbReference type="GO" id="GO:0016773">
    <property type="term" value="F:phosphotransferase activity, alcohol group as acceptor"/>
    <property type="evidence" value="ECO:0007669"/>
    <property type="project" value="UniProtKB-UniRule"/>
</dbReference>
<dbReference type="PATRIC" id="fig|69.6.peg.1645"/>
<keyword evidence="11 15" id="KW-0448">Lipopolysaccharide biosynthesis</keyword>
<dbReference type="NCBIfam" id="NF002475">
    <property type="entry name" value="PRK01723.1"/>
    <property type="match status" value="1"/>
</dbReference>
<dbReference type="EC" id="2.7.1.166" evidence="4 15"/>
<comment type="catalytic activity">
    <reaction evidence="14 15">
        <text>an alpha-Kdo-(2-&gt;6)-lipid IVA + ATP = a 4-O-phospho-alpha-Kdo-(2-&gt;6)-lipid IVA + ADP + H(+)</text>
        <dbReference type="Rhea" id="RHEA:74271"/>
        <dbReference type="ChEBI" id="CHEBI:15378"/>
        <dbReference type="ChEBI" id="CHEBI:30616"/>
        <dbReference type="ChEBI" id="CHEBI:176428"/>
        <dbReference type="ChEBI" id="CHEBI:193140"/>
        <dbReference type="ChEBI" id="CHEBI:456216"/>
        <dbReference type="EC" id="2.7.1.166"/>
    </reaction>
</comment>
<comment type="subcellular location">
    <subcellularLocation>
        <location evidence="1 15">Cell inner membrane</location>
        <topology evidence="1 15">Peripheral membrane protein</topology>
        <orientation evidence="1 15">Cytoplasmic side</orientation>
    </subcellularLocation>
</comment>
<keyword evidence="8 15" id="KW-0547">Nucleotide-binding</keyword>
<evidence type="ECO:0000313" key="17">
    <source>
        <dbReference type="Proteomes" id="UP000061569"/>
    </source>
</evidence>
<keyword evidence="5 15" id="KW-1003">Cell membrane</keyword>
<evidence type="ECO:0000256" key="14">
    <source>
        <dbReference type="ARBA" id="ARBA00034417"/>
    </source>
</evidence>
<protein>
    <recommendedName>
        <fullName evidence="13 15">3-deoxy-D-manno-octulosonic acid kinase</fullName>
        <shortName evidence="15">Kdo kinase</shortName>
        <ecNumber evidence="4 15">2.7.1.166</ecNumber>
    </recommendedName>
</protein>
<evidence type="ECO:0000256" key="6">
    <source>
        <dbReference type="ARBA" id="ARBA00022519"/>
    </source>
</evidence>
<dbReference type="GO" id="GO:0005886">
    <property type="term" value="C:plasma membrane"/>
    <property type="evidence" value="ECO:0007669"/>
    <property type="project" value="UniProtKB-SubCell"/>
</dbReference>
<evidence type="ECO:0000256" key="4">
    <source>
        <dbReference type="ARBA" id="ARBA00011988"/>
    </source>
</evidence>
<evidence type="ECO:0000256" key="5">
    <source>
        <dbReference type="ARBA" id="ARBA00022475"/>
    </source>
</evidence>
<comment type="function">
    <text evidence="15">Catalyzes the ATP-dependent phosphorylation of the 3-deoxy-D-manno-octulosonic acid (Kdo) residue in Kdo-lipid IV(A) at the 4-OH position.</text>
</comment>
<dbReference type="GO" id="GO:0009244">
    <property type="term" value="P:lipopolysaccharide core region biosynthetic process"/>
    <property type="evidence" value="ECO:0007669"/>
    <property type="project" value="UniProtKB-UniRule"/>
</dbReference>
<dbReference type="EMBL" id="CP013140">
    <property type="protein sequence ID" value="ALN57023.1"/>
    <property type="molecule type" value="Genomic_DNA"/>
</dbReference>
<evidence type="ECO:0000256" key="2">
    <source>
        <dbReference type="ARBA" id="ARBA00004713"/>
    </source>
</evidence>
<evidence type="ECO:0000313" key="16">
    <source>
        <dbReference type="EMBL" id="ALN57023.1"/>
    </source>
</evidence>
<keyword evidence="7 15" id="KW-0808">Transferase</keyword>
<evidence type="ECO:0000256" key="9">
    <source>
        <dbReference type="ARBA" id="ARBA00022777"/>
    </source>
</evidence>
<dbReference type="AlphaFoldDB" id="A0A0S2DFC9"/>
<accession>A0A0S2DFC9</accession>
<dbReference type="Proteomes" id="UP000061569">
    <property type="component" value="Chromosome"/>
</dbReference>
<dbReference type="RefSeq" id="WP_057946959.1">
    <property type="nucleotide sequence ID" value="NZ_CP110813.1"/>
</dbReference>
<sequence length="249" mass="27986">MTGYDAAEGLTPYRDDSGYGAILFDRARVQQAAPEWFVPGYWGAQARPVDSGGRGGAWFVDAPFGRAVLRRYLRGGLVARFNRDRYGWRGGDRTRSFAEFRLTREAARRGLPVPAPIAALYRREGLQYRAAILVARLDDVRSLADRAAVAGDGAPWEETGRLVARCHRAGLDHADLNATNLLFDAAGRGWVIDLDRGQFRIPATGWRERNLARLKRSLLKLRGPRPPAEVERDFARLRAAYDRAWERGY</sequence>
<comment type="similarity">
    <text evidence="3 15">Belongs to the protein kinase superfamily. KdkA/RfaP family.</text>
</comment>
<keyword evidence="10 15" id="KW-0067">ATP-binding</keyword>
<dbReference type="OrthoDB" id="6854449at2"/>
<evidence type="ECO:0000256" key="10">
    <source>
        <dbReference type="ARBA" id="ARBA00022840"/>
    </source>
</evidence>
<evidence type="ECO:0000256" key="1">
    <source>
        <dbReference type="ARBA" id="ARBA00004515"/>
    </source>
</evidence>
<dbReference type="Gene3D" id="1.10.510.10">
    <property type="entry name" value="Transferase(Phosphotransferase) domain 1"/>
    <property type="match status" value="1"/>
</dbReference>